<evidence type="ECO:0000313" key="3">
    <source>
        <dbReference type="EMBL" id="CAL4108332.1"/>
    </source>
</evidence>
<dbReference type="AlphaFoldDB" id="A0AAV2R3N7"/>
<comment type="caution">
    <text evidence="3">The sequence shown here is derived from an EMBL/GenBank/DDBJ whole genome shotgun (WGS) entry which is preliminary data.</text>
</comment>
<feature type="chain" id="PRO_5043461127" evidence="2">
    <location>
        <begin position="23"/>
        <end position="348"/>
    </location>
</feature>
<dbReference type="Proteomes" id="UP001497623">
    <property type="component" value="Unassembled WGS sequence"/>
</dbReference>
<name>A0AAV2R3N7_MEGNR</name>
<sequence length="348" mass="39623">MVSVDISTLLVVVLGLVGTSESIFFGGKGGGRQRRPHYRPKCVPYIHYETIYETEYVQQPVYETVYDTQYIPTNIYETVYKTVYSSVYSTEYVPQYVTKTDYNTQENYHTTILTSKAVDYQPVYVTQTEKVPTYITTTDVKYQTQTQLDYQTVYSTITEPQYITQTEYQTQYETQYETQYTPEYVTVTDQVVNTQTYCAPEPQGGYGLPVQVSYEGPQQLIVVPQVSYEGGRGGLNNLDSGYEGPQVNYGDGLSNLNSYSPPTSYLETSNFQVLGTPGILEFQDHFNFDGGQYLKKRQAVVDEVPKSDAKDKLQKRQAVVEESPISDTKEKKTEVNAKDKNETEDVSR</sequence>
<dbReference type="EMBL" id="CAXKWB010013693">
    <property type="protein sequence ID" value="CAL4108332.1"/>
    <property type="molecule type" value="Genomic_DNA"/>
</dbReference>
<gene>
    <name evidence="3" type="ORF">MNOR_LOCUS18838</name>
</gene>
<organism evidence="3 4">
    <name type="scientific">Meganyctiphanes norvegica</name>
    <name type="common">Northern krill</name>
    <name type="synonym">Thysanopoda norvegica</name>
    <dbReference type="NCBI Taxonomy" id="48144"/>
    <lineage>
        <taxon>Eukaryota</taxon>
        <taxon>Metazoa</taxon>
        <taxon>Ecdysozoa</taxon>
        <taxon>Arthropoda</taxon>
        <taxon>Crustacea</taxon>
        <taxon>Multicrustacea</taxon>
        <taxon>Malacostraca</taxon>
        <taxon>Eumalacostraca</taxon>
        <taxon>Eucarida</taxon>
        <taxon>Euphausiacea</taxon>
        <taxon>Euphausiidae</taxon>
        <taxon>Meganyctiphanes</taxon>
    </lineage>
</organism>
<feature type="region of interest" description="Disordered" evidence="1">
    <location>
        <begin position="304"/>
        <end position="348"/>
    </location>
</feature>
<reference evidence="3 4" key="1">
    <citation type="submission" date="2024-05" db="EMBL/GenBank/DDBJ databases">
        <authorList>
            <person name="Wallberg A."/>
        </authorList>
    </citation>
    <scope>NUCLEOTIDE SEQUENCE [LARGE SCALE GENOMIC DNA]</scope>
</reference>
<evidence type="ECO:0000313" key="4">
    <source>
        <dbReference type="Proteomes" id="UP001497623"/>
    </source>
</evidence>
<evidence type="ECO:0000256" key="2">
    <source>
        <dbReference type="SAM" id="SignalP"/>
    </source>
</evidence>
<evidence type="ECO:0000256" key="1">
    <source>
        <dbReference type="SAM" id="MobiDB-lite"/>
    </source>
</evidence>
<keyword evidence="4" id="KW-1185">Reference proteome</keyword>
<feature type="signal peptide" evidence="2">
    <location>
        <begin position="1"/>
        <end position="22"/>
    </location>
</feature>
<proteinExistence type="predicted"/>
<keyword evidence="2" id="KW-0732">Signal</keyword>
<feature type="compositionally biased region" description="Basic and acidic residues" evidence="1">
    <location>
        <begin position="304"/>
        <end position="314"/>
    </location>
</feature>
<protein>
    <submittedName>
        <fullName evidence="3">Uncharacterized protein</fullName>
    </submittedName>
</protein>
<accession>A0AAV2R3N7</accession>
<feature type="compositionally biased region" description="Basic and acidic residues" evidence="1">
    <location>
        <begin position="327"/>
        <end position="348"/>
    </location>
</feature>